<proteinExistence type="predicted"/>
<feature type="compositionally biased region" description="Basic and acidic residues" evidence="1">
    <location>
        <begin position="85"/>
        <end position="94"/>
    </location>
</feature>
<gene>
    <name evidence="2" type="ORF">DH2020_043983</name>
</gene>
<feature type="region of interest" description="Disordered" evidence="1">
    <location>
        <begin position="1"/>
        <end position="33"/>
    </location>
</feature>
<accession>A0ABR0UI53</accession>
<feature type="compositionally biased region" description="Basic and acidic residues" evidence="1">
    <location>
        <begin position="105"/>
        <end position="115"/>
    </location>
</feature>
<name>A0ABR0UI53_REHGL</name>
<reference evidence="2 3" key="1">
    <citation type="journal article" date="2021" name="Comput. Struct. Biotechnol. J.">
        <title>De novo genome assembly of the potent medicinal plant Rehmannia glutinosa using nanopore technology.</title>
        <authorList>
            <person name="Ma L."/>
            <person name="Dong C."/>
            <person name="Song C."/>
            <person name="Wang X."/>
            <person name="Zheng X."/>
            <person name="Niu Y."/>
            <person name="Chen S."/>
            <person name="Feng W."/>
        </authorList>
    </citation>
    <scope>NUCLEOTIDE SEQUENCE [LARGE SCALE GENOMIC DNA]</scope>
    <source>
        <strain evidence="2">DH-2019</strain>
    </source>
</reference>
<feature type="compositionally biased region" description="Basic and acidic residues" evidence="1">
    <location>
        <begin position="1"/>
        <end position="27"/>
    </location>
</feature>
<dbReference type="EMBL" id="JABTTQ020002726">
    <property type="protein sequence ID" value="KAK6122269.1"/>
    <property type="molecule type" value="Genomic_DNA"/>
</dbReference>
<evidence type="ECO:0000313" key="3">
    <source>
        <dbReference type="Proteomes" id="UP001318860"/>
    </source>
</evidence>
<dbReference type="Proteomes" id="UP001318860">
    <property type="component" value="Unassembled WGS sequence"/>
</dbReference>
<keyword evidence="3" id="KW-1185">Reference proteome</keyword>
<evidence type="ECO:0000313" key="2">
    <source>
        <dbReference type="EMBL" id="KAK6122269.1"/>
    </source>
</evidence>
<organism evidence="2 3">
    <name type="scientific">Rehmannia glutinosa</name>
    <name type="common">Chinese foxglove</name>
    <dbReference type="NCBI Taxonomy" id="99300"/>
    <lineage>
        <taxon>Eukaryota</taxon>
        <taxon>Viridiplantae</taxon>
        <taxon>Streptophyta</taxon>
        <taxon>Embryophyta</taxon>
        <taxon>Tracheophyta</taxon>
        <taxon>Spermatophyta</taxon>
        <taxon>Magnoliopsida</taxon>
        <taxon>eudicotyledons</taxon>
        <taxon>Gunneridae</taxon>
        <taxon>Pentapetalae</taxon>
        <taxon>asterids</taxon>
        <taxon>lamiids</taxon>
        <taxon>Lamiales</taxon>
        <taxon>Orobanchaceae</taxon>
        <taxon>Rehmannieae</taxon>
        <taxon>Rehmannia</taxon>
    </lineage>
</organism>
<evidence type="ECO:0000256" key="1">
    <source>
        <dbReference type="SAM" id="MobiDB-lite"/>
    </source>
</evidence>
<feature type="region of interest" description="Disordered" evidence="1">
    <location>
        <begin position="72"/>
        <end position="115"/>
    </location>
</feature>
<protein>
    <submittedName>
        <fullName evidence="2">Uncharacterized protein</fullName>
    </submittedName>
</protein>
<sequence>MSKVGIEAERESLDKKRKKDENGDNEHAKKKKVWDRLSSLLIPRRIGLTLRGSRDCETLKNEIEDLIRRGYLGSFVANNRGSPPPKERNLRERSPNMPNQRGRSPRRDHPPAAES</sequence>
<comment type="caution">
    <text evidence="2">The sequence shown here is derived from an EMBL/GenBank/DDBJ whole genome shotgun (WGS) entry which is preliminary data.</text>
</comment>